<dbReference type="Gene3D" id="3.30.730.10">
    <property type="entry name" value="AP2/ERF domain"/>
    <property type="match status" value="2"/>
</dbReference>
<dbReference type="InterPro" id="IPR001471">
    <property type="entry name" value="AP2/ERF_dom"/>
</dbReference>
<keyword evidence="5" id="KW-0539">Nucleus</keyword>
<feature type="domain" description="AP2/ERF" evidence="6">
    <location>
        <begin position="91"/>
        <end position="147"/>
    </location>
</feature>
<evidence type="ECO:0000256" key="4">
    <source>
        <dbReference type="ARBA" id="ARBA00023163"/>
    </source>
</evidence>
<comment type="subcellular location">
    <subcellularLocation>
        <location evidence="1">Nucleus</location>
    </subcellularLocation>
</comment>
<protein>
    <recommendedName>
        <fullName evidence="6">AP2/ERF domain-containing protein</fullName>
    </recommendedName>
</protein>
<reference evidence="7" key="1">
    <citation type="submission" date="2017-08" db="EMBL/GenBank/DDBJ databases">
        <authorList>
            <person name="Polle J.E."/>
            <person name="Barry K."/>
            <person name="Cushman J."/>
            <person name="Schmutz J."/>
            <person name="Tran D."/>
            <person name="Hathwaick L.T."/>
            <person name="Yim W.C."/>
            <person name="Jenkins J."/>
            <person name="Mckie-Krisberg Z.M."/>
            <person name="Prochnik S."/>
            <person name="Lindquist E."/>
            <person name="Dockter R.B."/>
            <person name="Adam C."/>
            <person name="Molina H."/>
            <person name="Bunkerborg J."/>
            <person name="Jin E."/>
            <person name="Buchheim M."/>
            <person name="Magnuson J."/>
        </authorList>
    </citation>
    <scope>NUCLEOTIDE SEQUENCE</scope>
    <source>
        <strain evidence="7">CCAP 19/18</strain>
    </source>
</reference>
<keyword evidence="4" id="KW-0804">Transcription</keyword>
<keyword evidence="3" id="KW-0238">DNA-binding</keyword>
<dbReference type="InterPro" id="IPR036955">
    <property type="entry name" value="AP2/ERF_dom_sf"/>
</dbReference>
<dbReference type="PANTHER" id="PTHR32467:SF90">
    <property type="entry name" value="AP2-LIKE ETHYLENE-RESPONSIVE TRANSCRIPTION FACTOR AIL1"/>
    <property type="match status" value="1"/>
</dbReference>
<accession>A0ABQ7G385</accession>
<evidence type="ECO:0000256" key="5">
    <source>
        <dbReference type="ARBA" id="ARBA00023242"/>
    </source>
</evidence>
<dbReference type="CDD" id="cd00018">
    <property type="entry name" value="AP2"/>
    <property type="match status" value="1"/>
</dbReference>
<proteinExistence type="predicted"/>
<organism evidence="7 8">
    <name type="scientific">Dunaliella salina</name>
    <name type="common">Green alga</name>
    <name type="synonym">Protococcus salinus</name>
    <dbReference type="NCBI Taxonomy" id="3046"/>
    <lineage>
        <taxon>Eukaryota</taxon>
        <taxon>Viridiplantae</taxon>
        <taxon>Chlorophyta</taxon>
        <taxon>core chlorophytes</taxon>
        <taxon>Chlorophyceae</taxon>
        <taxon>CS clade</taxon>
        <taxon>Chlamydomonadales</taxon>
        <taxon>Dunaliellaceae</taxon>
        <taxon>Dunaliella</taxon>
    </lineage>
</organism>
<evidence type="ECO:0000256" key="3">
    <source>
        <dbReference type="ARBA" id="ARBA00023125"/>
    </source>
</evidence>
<evidence type="ECO:0000313" key="7">
    <source>
        <dbReference type="EMBL" id="KAF5829071.1"/>
    </source>
</evidence>
<keyword evidence="2" id="KW-0805">Transcription regulation</keyword>
<evidence type="ECO:0000313" key="8">
    <source>
        <dbReference type="Proteomes" id="UP000815325"/>
    </source>
</evidence>
<dbReference type="PROSITE" id="PS51032">
    <property type="entry name" value="AP2_ERF"/>
    <property type="match status" value="1"/>
</dbReference>
<dbReference type="SUPFAM" id="SSF54171">
    <property type="entry name" value="DNA-binding domain"/>
    <property type="match status" value="1"/>
</dbReference>
<name>A0ABQ7G385_DUNSA</name>
<dbReference type="EMBL" id="MU070207">
    <property type="protein sequence ID" value="KAF5829071.1"/>
    <property type="molecule type" value="Genomic_DNA"/>
</dbReference>
<gene>
    <name evidence="7" type="ORF">DUNSADRAFT_16617</name>
</gene>
<dbReference type="PANTHER" id="PTHR32467">
    <property type="entry name" value="AP2-LIKE ETHYLENE-RESPONSIVE TRANSCRIPTION FACTOR"/>
    <property type="match status" value="1"/>
</dbReference>
<evidence type="ECO:0000256" key="2">
    <source>
        <dbReference type="ARBA" id="ARBA00023015"/>
    </source>
</evidence>
<evidence type="ECO:0000256" key="1">
    <source>
        <dbReference type="ARBA" id="ARBA00004123"/>
    </source>
</evidence>
<feature type="non-terminal residue" evidence="7">
    <location>
        <position position="162"/>
    </location>
</feature>
<keyword evidence="8" id="KW-1185">Reference proteome</keyword>
<dbReference type="PRINTS" id="PR00367">
    <property type="entry name" value="ETHRSPELEMNT"/>
</dbReference>
<dbReference type="InterPro" id="IPR016177">
    <property type="entry name" value="DNA-bd_dom_sf"/>
</dbReference>
<comment type="caution">
    <text evidence="7">The sequence shown here is derived from an EMBL/GenBank/DDBJ whole genome shotgun (WGS) entry which is preliminary data.</text>
</comment>
<evidence type="ECO:0000259" key="6">
    <source>
        <dbReference type="PROSITE" id="PS51032"/>
    </source>
</evidence>
<dbReference type="Proteomes" id="UP000815325">
    <property type="component" value="Unassembled WGS sequence"/>
</dbReference>
<dbReference type="SMART" id="SM00380">
    <property type="entry name" value="AP2"/>
    <property type="match status" value="1"/>
</dbReference>
<sequence>MKCASHGIIFVQTFHPLTTLSQLSKSDALDPTVPSGGYDLEEHAAEAYDVAALKTKKNGNLKTNFDVERYQELFGCMHTISLEGHSRGSSSFRGVTSHPSGRWESRIGVPGSKHVYLGLFEEEVEAARAYDRSLVRLRGSNAATNFALNDYVKETEEHYQAL</sequence>